<feature type="region of interest" description="Disordered" evidence="6">
    <location>
        <begin position="690"/>
        <end position="1111"/>
    </location>
</feature>
<comment type="subcellular location">
    <subcellularLocation>
        <location evidence="1">Membrane</location>
    </subcellularLocation>
</comment>
<feature type="compositionally biased region" description="Basic and acidic residues" evidence="6">
    <location>
        <begin position="795"/>
        <end position="817"/>
    </location>
</feature>
<feature type="transmembrane region" description="Helical" evidence="7">
    <location>
        <begin position="31"/>
        <end position="50"/>
    </location>
</feature>
<keyword evidence="2 7" id="KW-0812">Transmembrane</keyword>
<dbReference type="Pfam" id="PF01062">
    <property type="entry name" value="Bestrophin"/>
    <property type="match status" value="2"/>
</dbReference>
<feature type="region of interest" description="Disordered" evidence="6">
    <location>
        <begin position="1127"/>
        <end position="1204"/>
    </location>
</feature>
<reference evidence="8" key="1">
    <citation type="journal article" date="2020" name="Cell">
        <title>Large-Scale Comparative Analyses of Tick Genomes Elucidate Their Genetic Diversity and Vector Capacities.</title>
        <authorList>
            <consortium name="Tick Genome and Microbiome Consortium (TIGMIC)"/>
            <person name="Jia N."/>
            <person name="Wang J."/>
            <person name="Shi W."/>
            <person name="Du L."/>
            <person name="Sun Y."/>
            <person name="Zhan W."/>
            <person name="Jiang J.F."/>
            <person name="Wang Q."/>
            <person name="Zhang B."/>
            <person name="Ji P."/>
            <person name="Bell-Sakyi L."/>
            <person name="Cui X.M."/>
            <person name="Yuan T.T."/>
            <person name="Jiang B.G."/>
            <person name="Yang W.F."/>
            <person name="Lam T.T."/>
            <person name="Chang Q.C."/>
            <person name="Ding S.J."/>
            <person name="Wang X.J."/>
            <person name="Zhu J.G."/>
            <person name="Ruan X.D."/>
            <person name="Zhao L."/>
            <person name="Wei J.T."/>
            <person name="Ye R.Z."/>
            <person name="Que T.C."/>
            <person name="Du C.H."/>
            <person name="Zhou Y.H."/>
            <person name="Cheng J.X."/>
            <person name="Dai P.F."/>
            <person name="Guo W.B."/>
            <person name="Han X.H."/>
            <person name="Huang E.J."/>
            <person name="Li L.F."/>
            <person name="Wei W."/>
            <person name="Gao Y.C."/>
            <person name="Liu J.Z."/>
            <person name="Shao H.Z."/>
            <person name="Wang X."/>
            <person name="Wang C.C."/>
            <person name="Yang T.C."/>
            <person name="Huo Q.B."/>
            <person name="Li W."/>
            <person name="Chen H.Y."/>
            <person name="Chen S.E."/>
            <person name="Zhou L.G."/>
            <person name="Ni X.B."/>
            <person name="Tian J.H."/>
            <person name="Sheng Y."/>
            <person name="Liu T."/>
            <person name="Pan Y.S."/>
            <person name="Xia L.Y."/>
            <person name="Li J."/>
            <person name="Zhao F."/>
            <person name="Cao W.C."/>
        </authorList>
    </citation>
    <scope>NUCLEOTIDE SEQUENCE</scope>
    <source>
        <strain evidence="8">Rsan-2018</strain>
    </source>
</reference>
<evidence type="ECO:0000256" key="6">
    <source>
        <dbReference type="SAM" id="MobiDB-lite"/>
    </source>
</evidence>
<keyword evidence="4 7" id="KW-0472">Membrane</keyword>
<dbReference type="Proteomes" id="UP000821837">
    <property type="component" value="Chromosome 3"/>
</dbReference>
<evidence type="ECO:0000256" key="1">
    <source>
        <dbReference type="ARBA" id="ARBA00004370"/>
    </source>
</evidence>
<feature type="compositionally biased region" description="Low complexity" evidence="6">
    <location>
        <begin position="902"/>
        <end position="915"/>
    </location>
</feature>
<dbReference type="PANTHER" id="PTHR10736:SF0">
    <property type="entry name" value="BESTROPHIN HOMOLOG"/>
    <property type="match status" value="1"/>
</dbReference>
<feature type="transmembrane region" description="Helical" evidence="7">
    <location>
        <begin position="136"/>
        <end position="159"/>
    </location>
</feature>
<protein>
    <recommendedName>
        <fullName evidence="10">Bestrophin homolog</fullName>
    </recommendedName>
</protein>
<organism evidence="8 9">
    <name type="scientific">Rhipicephalus sanguineus</name>
    <name type="common">Brown dog tick</name>
    <name type="synonym">Ixodes sanguineus</name>
    <dbReference type="NCBI Taxonomy" id="34632"/>
    <lineage>
        <taxon>Eukaryota</taxon>
        <taxon>Metazoa</taxon>
        <taxon>Ecdysozoa</taxon>
        <taxon>Arthropoda</taxon>
        <taxon>Chelicerata</taxon>
        <taxon>Arachnida</taxon>
        <taxon>Acari</taxon>
        <taxon>Parasitiformes</taxon>
        <taxon>Ixodida</taxon>
        <taxon>Ixodoidea</taxon>
        <taxon>Ixodidae</taxon>
        <taxon>Rhipicephalinae</taxon>
        <taxon>Rhipicephalus</taxon>
        <taxon>Rhipicephalus</taxon>
    </lineage>
</organism>
<dbReference type="GO" id="GO:0005254">
    <property type="term" value="F:chloride channel activity"/>
    <property type="evidence" value="ECO:0007669"/>
    <property type="project" value="InterPro"/>
</dbReference>
<name>A0A9D4PYU2_RHISA</name>
<dbReference type="VEuPathDB" id="VectorBase:RSAN_045397"/>
<feature type="region of interest" description="Disordered" evidence="6">
    <location>
        <begin position="584"/>
        <end position="623"/>
    </location>
</feature>
<feature type="compositionally biased region" description="Basic and acidic residues" evidence="6">
    <location>
        <begin position="943"/>
        <end position="973"/>
    </location>
</feature>
<feature type="compositionally biased region" description="Polar residues" evidence="6">
    <location>
        <begin position="1020"/>
        <end position="1052"/>
    </location>
</feature>
<keyword evidence="3 7" id="KW-1133">Transmembrane helix</keyword>
<evidence type="ECO:0000256" key="3">
    <source>
        <dbReference type="ARBA" id="ARBA00022989"/>
    </source>
</evidence>
<dbReference type="InterPro" id="IPR021134">
    <property type="entry name" value="Bestrophin-like"/>
</dbReference>
<feature type="transmembrane region" description="Helical" evidence="7">
    <location>
        <begin position="306"/>
        <end position="325"/>
    </location>
</feature>
<evidence type="ECO:0000256" key="4">
    <source>
        <dbReference type="ARBA" id="ARBA00023136"/>
    </source>
</evidence>
<feature type="compositionally biased region" description="Pro residues" evidence="6">
    <location>
        <begin position="1138"/>
        <end position="1155"/>
    </location>
</feature>
<feature type="compositionally biased region" description="Acidic residues" evidence="6">
    <location>
        <begin position="454"/>
        <end position="474"/>
    </location>
</feature>
<keyword evidence="9" id="KW-1185">Reference proteome</keyword>
<dbReference type="AlphaFoldDB" id="A0A9D4PYU2"/>
<feature type="compositionally biased region" description="Polar residues" evidence="6">
    <location>
        <begin position="605"/>
        <end position="614"/>
    </location>
</feature>
<evidence type="ECO:0000256" key="5">
    <source>
        <dbReference type="ARBA" id="ARBA00034769"/>
    </source>
</evidence>
<dbReference type="EMBL" id="JABSTV010001249">
    <property type="protein sequence ID" value="KAH7961266.1"/>
    <property type="molecule type" value="Genomic_DNA"/>
</dbReference>
<dbReference type="InterPro" id="IPR000615">
    <property type="entry name" value="Bestrophin"/>
</dbReference>
<feature type="compositionally biased region" description="Low complexity" evidence="6">
    <location>
        <begin position="781"/>
        <end position="791"/>
    </location>
</feature>
<dbReference type="GO" id="GO:0016020">
    <property type="term" value="C:membrane"/>
    <property type="evidence" value="ECO:0007669"/>
    <property type="project" value="UniProtKB-SubCell"/>
</dbReference>
<evidence type="ECO:0000313" key="8">
    <source>
        <dbReference type="EMBL" id="KAH7961266.1"/>
    </source>
</evidence>
<dbReference type="PANTHER" id="PTHR10736">
    <property type="entry name" value="BESTROPHIN"/>
    <property type="match status" value="1"/>
</dbReference>
<proteinExistence type="inferred from homology"/>
<feature type="compositionally biased region" description="Low complexity" evidence="6">
    <location>
        <begin position="1162"/>
        <end position="1193"/>
    </location>
</feature>
<evidence type="ECO:0008006" key="10">
    <source>
        <dbReference type="Google" id="ProtNLM"/>
    </source>
</evidence>
<feature type="region of interest" description="Disordered" evidence="6">
    <location>
        <begin position="522"/>
        <end position="565"/>
    </location>
</feature>
<feature type="compositionally biased region" description="Low complexity" evidence="6">
    <location>
        <begin position="714"/>
        <end position="737"/>
    </location>
</feature>
<reference evidence="8" key="2">
    <citation type="submission" date="2021-09" db="EMBL/GenBank/DDBJ databases">
        <authorList>
            <person name="Jia N."/>
            <person name="Wang J."/>
            <person name="Shi W."/>
            <person name="Du L."/>
            <person name="Sun Y."/>
            <person name="Zhan W."/>
            <person name="Jiang J."/>
            <person name="Wang Q."/>
            <person name="Zhang B."/>
            <person name="Ji P."/>
            <person name="Sakyi L.B."/>
            <person name="Cui X."/>
            <person name="Yuan T."/>
            <person name="Jiang B."/>
            <person name="Yang W."/>
            <person name="Lam T.T.-Y."/>
            <person name="Chang Q."/>
            <person name="Ding S."/>
            <person name="Wang X."/>
            <person name="Zhu J."/>
            <person name="Ruan X."/>
            <person name="Zhao L."/>
            <person name="Wei J."/>
            <person name="Que T."/>
            <person name="Du C."/>
            <person name="Cheng J."/>
            <person name="Dai P."/>
            <person name="Han X."/>
            <person name="Huang E."/>
            <person name="Gao Y."/>
            <person name="Liu J."/>
            <person name="Shao H."/>
            <person name="Ye R."/>
            <person name="Li L."/>
            <person name="Wei W."/>
            <person name="Wang X."/>
            <person name="Wang C."/>
            <person name="Huo Q."/>
            <person name="Li W."/>
            <person name="Guo W."/>
            <person name="Chen H."/>
            <person name="Chen S."/>
            <person name="Zhou L."/>
            <person name="Zhou L."/>
            <person name="Ni X."/>
            <person name="Tian J."/>
            <person name="Zhou Y."/>
            <person name="Sheng Y."/>
            <person name="Liu T."/>
            <person name="Pan Y."/>
            <person name="Xia L."/>
            <person name="Li J."/>
            <person name="Zhao F."/>
            <person name="Cao W."/>
        </authorList>
    </citation>
    <scope>NUCLEOTIDE SEQUENCE</scope>
    <source>
        <strain evidence="8">Rsan-2018</strain>
        <tissue evidence="8">Larvae</tissue>
    </source>
</reference>
<evidence type="ECO:0000256" key="2">
    <source>
        <dbReference type="ARBA" id="ARBA00022692"/>
    </source>
</evidence>
<sequence length="1204" mass="134187">MTVSYQYDVASTSHGGFIRLLFKWKGSVWKLVYTELLLLTLAYGFLSLLYRQALTEPQKRIARRERRNAARRSGPAPPRDAALERIQAELGFRLGRAVQRVKGQRRASSHPWAASLKVRSCSFAPPSKRGRVFELVVYYCSTFMEMIPLSFMLGFYVTFTATRWWNQYMAIPWPDRLMNVVMMYVPGQDESSRMLRRTLMRYLNLSLILVLRSISKAVKRRFPTKDHLIEAGFMTKLEMDLWQSIPSTEFNTFWVPCTWFINLLREARNECRITDAQGVKLIMEEFNDFRSKCGLLWSYDWISIPLVYTQVVTLATYSFFAAALFGRQYIHSPDPIIDSRHHFDFYVPVFTVIQYFLYMGLLKVAEQLINPFGDDDEDFELNWIIDRHFKVSYLGVDTLDGPALPLVKDSYFHMTDYQLPYTAASVSYKKKTYRGSVAYMHVPHEQREMVVPEVSEEYDEDSPSNEEGADDEDPGGPLNKRSSSSLWTLLNRRSSSSGSLHQQQRDAEAGLLHPTDSTLHVYFKGADGDAPPSGQQDAKQKHLLHPPEERRRGRLGSEPSAASGQKSFLRDFFHAKPAMRVQAWTGAGGDYGSPPKRPRKPRTKVSFSADTSSKPRIERKHRSRSTSDLVAILETARKEALLSSLASMKAAMPRRKSLESSQTDVKLTDVLRRNKSLPEMNISDAAYEALLTPTPPPAPTKPVRTRTSLTSQILPLQLAPRPPALTLRKLTTPQKLPETPKPAPPTETSLQTKPTPTVLLSPPPEPTPPPTPAVAPQDLETAPTPTATAQTRGPESSERPAETEAPKKPQASEKPPSRPETQAETASPVEITLRRPRVHLPRLVVPGARRGIRLSDLTKEDEGSDGQGKSETSATSSEPSGKPSTSIGAHTKPRLRVRVVPEPEIIPLEPTEPQPGSEDTEVFPPGPAPEPLPEPPASLPSEPPDKPESTRQEKDQASEKSPDKPVTDDDKTEFVVVIQEKSDERPKQLIILPGPPDRAGSVDSLLGDSRPKGPKRRSSLDSPGTSASVRSQLFTTLQKQPTTKAPQPTAESSDGAGVEVRAPPTSQADARRQRRRRRSTPRRESVSPTSREGSPRGAEGSQESLAAAAPVHRRVPCEVLMRWQNVAPSESTEELDRPPPPPLLELPGAVSPPPRGHVRQLSRVFSHRSSSTTTSSVTVRTSTTSHSRAASRADAFIESEKRDS</sequence>
<comment type="caution">
    <text evidence="8">The sequence shown here is derived from an EMBL/GenBank/DDBJ whole genome shotgun (WGS) entry which is preliminary data.</text>
</comment>
<evidence type="ECO:0000313" key="9">
    <source>
        <dbReference type="Proteomes" id="UP000821837"/>
    </source>
</evidence>
<feature type="compositionally biased region" description="Pro residues" evidence="6">
    <location>
        <begin position="924"/>
        <end position="942"/>
    </location>
</feature>
<accession>A0A9D4PYU2</accession>
<feature type="compositionally biased region" description="Polar residues" evidence="6">
    <location>
        <begin position="867"/>
        <end position="888"/>
    </location>
</feature>
<feature type="compositionally biased region" description="Pro residues" evidence="6">
    <location>
        <begin position="761"/>
        <end position="773"/>
    </location>
</feature>
<feature type="transmembrane region" description="Helical" evidence="7">
    <location>
        <begin position="345"/>
        <end position="362"/>
    </location>
</feature>
<feature type="region of interest" description="Disordered" evidence="6">
    <location>
        <begin position="448"/>
        <end position="483"/>
    </location>
</feature>
<evidence type="ECO:0000256" key="7">
    <source>
        <dbReference type="SAM" id="Phobius"/>
    </source>
</evidence>
<gene>
    <name evidence="8" type="ORF">HPB52_006396</name>
</gene>
<comment type="similarity">
    <text evidence="5">Belongs to the anion channel-forming bestrophin (TC 1.A.46) family. Calcium-sensitive chloride channel subfamily.</text>
</comment>